<evidence type="ECO:0000313" key="3">
    <source>
        <dbReference type="Proteomes" id="UP000824469"/>
    </source>
</evidence>
<sequence>MEFDEEESDEEEGTQGYASGQSYAVFTRSQGKEAEVAAHVQKEKAMSNAPLIIAKR</sequence>
<evidence type="ECO:0000313" key="2">
    <source>
        <dbReference type="EMBL" id="KAH9306781.1"/>
    </source>
</evidence>
<dbReference type="Proteomes" id="UP000824469">
    <property type="component" value="Unassembled WGS sequence"/>
</dbReference>
<proteinExistence type="predicted"/>
<name>A0AA38FMF1_TAXCH</name>
<feature type="region of interest" description="Disordered" evidence="1">
    <location>
        <begin position="1"/>
        <end position="24"/>
    </location>
</feature>
<accession>A0AA38FMF1</accession>
<dbReference type="AlphaFoldDB" id="A0AA38FMF1"/>
<organism evidence="2 3">
    <name type="scientific">Taxus chinensis</name>
    <name type="common">Chinese yew</name>
    <name type="synonym">Taxus wallichiana var. chinensis</name>
    <dbReference type="NCBI Taxonomy" id="29808"/>
    <lineage>
        <taxon>Eukaryota</taxon>
        <taxon>Viridiplantae</taxon>
        <taxon>Streptophyta</taxon>
        <taxon>Embryophyta</taxon>
        <taxon>Tracheophyta</taxon>
        <taxon>Spermatophyta</taxon>
        <taxon>Pinopsida</taxon>
        <taxon>Pinidae</taxon>
        <taxon>Conifers II</taxon>
        <taxon>Cupressales</taxon>
        <taxon>Taxaceae</taxon>
        <taxon>Taxus</taxon>
    </lineage>
</organism>
<protein>
    <submittedName>
        <fullName evidence="2">Uncharacterized protein</fullName>
    </submittedName>
</protein>
<dbReference type="EMBL" id="JAHRHJ020000008">
    <property type="protein sequence ID" value="KAH9306781.1"/>
    <property type="molecule type" value="Genomic_DNA"/>
</dbReference>
<feature type="compositionally biased region" description="Acidic residues" evidence="1">
    <location>
        <begin position="1"/>
        <end position="13"/>
    </location>
</feature>
<evidence type="ECO:0000256" key="1">
    <source>
        <dbReference type="SAM" id="MobiDB-lite"/>
    </source>
</evidence>
<gene>
    <name evidence="2" type="ORF">KI387_011185</name>
</gene>
<feature type="non-terminal residue" evidence="2">
    <location>
        <position position="56"/>
    </location>
</feature>
<reference evidence="2 3" key="1">
    <citation type="journal article" date="2021" name="Nat. Plants">
        <title>The Taxus genome provides insights into paclitaxel biosynthesis.</title>
        <authorList>
            <person name="Xiong X."/>
            <person name="Gou J."/>
            <person name="Liao Q."/>
            <person name="Li Y."/>
            <person name="Zhou Q."/>
            <person name="Bi G."/>
            <person name="Li C."/>
            <person name="Du R."/>
            <person name="Wang X."/>
            <person name="Sun T."/>
            <person name="Guo L."/>
            <person name="Liang H."/>
            <person name="Lu P."/>
            <person name="Wu Y."/>
            <person name="Zhang Z."/>
            <person name="Ro D.K."/>
            <person name="Shang Y."/>
            <person name="Huang S."/>
            <person name="Yan J."/>
        </authorList>
    </citation>
    <scope>NUCLEOTIDE SEQUENCE [LARGE SCALE GENOMIC DNA]</scope>
    <source>
        <strain evidence="2">Ta-2019</strain>
    </source>
</reference>
<comment type="caution">
    <text evidence="2">The sequence shown here is derived from an EMBL/GenBank/DDBJ whole genome shotgun (WGS) entry which is preliminary data.</text>
</comment>
<keyword evidence="3" id="KW-1185">Reference proteome</keyword>